<evidence type="ECO:0000313" key="2">
    <source>
        <dbReference type="Proteomes" id="UP001501666"/>
    </source>
</evidence>
<evidence type="ECO:0000313" key="1">
    <source>
        <dbReference type="EMBL" id="GAA2684711.1"/>
    </source>
</evidence>
<accession>A0ABP6F7M4</accession>
<comment type="caution">
    <text evidence="1">The sequence shown here is derived from an EMBL/GenBank/DDBJ whole genome shotgun (WGS) entry which is preliminary data.</text>
</comment>
<sequence length="87" mass="9426">MNLDQARAVAEEYFNGATREPVELGLYAFGDGYVVWARTPEPEDPAALPETVGGGCVVIDGSTGEVVIRPLLNPETVAEQWPGRRPR</sequence>
<name>A0ABP6F7M4_9ACTN</name>
<dbReference type="EMBL" id="BAAATE010000025">
    <property type="protein sequence ID" value="GAA2684711.1"/>
    <property type="molecule type" value="Genomic_DNA"/>
</dbReference>
<proteinExistence type="predicted"/>
<evidence type="ECO:0008006" key="3">
    <source>
        <dbReference type="Google" id="ProtNLM"/>
    </source>
</evidence>
<organism evidence="1 2">
    <name type="scientific">Nonomuraea recticatena</name>
    <dbReference type="NCBI Taxonomy" id="46178"/>
    <lineage>
        <taxon>Bacteria</taxon>
        <taxon>Bacillati</taxon>
        <taxon>Actinomycetota</taxon>
        <taxon>Actinomycetes</taxon>
        <taxon>Streptosporangiales</taxon>
        <taxon>Streptosporangiaceae</taxon>
        <taxon>Nonomuraea</taxon>
    </lineage>
</organism>
<gene>
    <name evidence="1" type="ORF">GCM10010412_071190</name>
</gene>
<keyword evidence="2" id="KW-1185">Reference proteome</keyword>
<dbReference type="Proteomes" id="UP001501666">
    <property type="component" value="Unassembled WGS sequence"/>
</dbReference>
<protein>
    <recommendedName>
        <fullName evidence="3">Immunity protein 35 domain-containing protein</fullName>
    </recommendedName>
</protein>
<reference evidence="2" key="1">
    <citation type="journal article" date="2019" name="Int. J. Syst. Evol. Microbiol.">
        <title>The Global Catalogue of Microorganisms (GCM) 10K type strain sequencing project: providing services to taxonomists for standard genome sequencing and annotation.</title>
        <authorList>
            <consortium name="The Broad Institute Genomics Platform"/>
            <consortium name="The Broad Institute Genome Sequencing Center for Infectious Disease"/>
            <person name="Wu L."/>
            <person name="Ma J."/>
        </authorList>
    </citation>
    <scope>NUCLEOTIDE SEQUENCE [LARGE SCALE GENOMIC DNA]</scope>
    <source>
        <strain evidence="2">JCM 6835</strain>
    </source>
</reference>
<dbReference type="RefSeq" id="WP_346152693.1">
    <property type="nucleotide sequence ID" value="NZ_BAAATE010000025.1"/>
</dbReference>